<sequence>MARVDPKVPLEEMMQTLVQLKNEGKFDHIGMSECRAETLRRANEIHRIAAVEIEVSLWSYEEETKNVIATSAELGIPVIAYSPLGRGLLTGTISNPNDLAEKDFRRTFDRFQEETMKHNQAILEEIKVIASKKQISLPQLALAWVASRGPHVIPLPGSSKPERVVENCLTCNIELTQEEQDAIADILARNEVKGERYVGGPIKQHLHLWG</sequence>
<reference evidence="3" key="1">
    <citation type="submission" date="2019-10" db="EMBL/GenBank/DDBJ databases">
        <authorList>
            <person name="Nor Muhammad N."/>
        </authorList>
    </citation>
    <scope>NUCLEOTIDE SEQUENCE</scope>
</reference>
<dbReference type="Pfam" id="PF00248">
    <property type="entry name" value="Aldo_ket_red"/>
    <property type="match status" value="1"/>
</dbReference>
<feature type="domain" description="NADP-dependent oxidoreductase" evidence="2">
    <location>
        <begin position="2"/>
        <end position="186"/>
    </location>
</feature>
<dbReference type="PANTHER" id="PTHR43625">
    <property type="entry name" value="AFLATOXIN B1 ALDEHYDE REDUCTASE"/>
    <property type="match status" value="1"/>
</dbReference>
<keyword evidence="1" id="KW-0560">Oxidoreductase</keyword>
<dbReference type="InterPro" id="IPR023210">
    <property type="entry name" value="NADP_OxRdtase_dom"/>
</dbReference>
<dbReference type="PANTHER" id="PTHR43625:SF78">
    <property type="entry name" value="PYRIDOXAL REDUCTASE-RELATED"/>
    <property type="match status" value="1"/>
</dbReference>
<evidence type="ECO:0000313" key="3">
    <source>
        <dbReference type="EMBL" id="VWO98862.1"/>
    </source>
</evidence>
<dbReference type="Gene3D" id="3.20.20.100">
    <property type="entry name" value="NADP-dependent oxidoreductase domain"/>
    <property type="match status" value="1"/>
</dbReference>
<gene>
    <name evidence="3" type="primary">Q6QIY0</name>
</gene>
<proteinExistence type="predicted"/>
<accession>A0A5K1JZW0</accession>
<evidence type="ECO:0000256" key="1">
    <source>
        <dbReference type="ARBA" id="ARBA00023002"/>
    </source>
</evidence>
<dbReference type="EC" id="3.1.3.16" evidence="3"/>
<dbReference type="SUPFAM" id="SSF51430">
    <property type="entry name" value="NAD(P)-linked oxidoreductase"/>
    <property type="match status" value="1"/>
</dbReference>
<dbReference type="GO" id="GO:0005737">
    <property type="term" value="C:cytoplasm"/>
    <property type="evidence" value="ECO:0007669"/>
    <property type="project" value="TreeGrafter"/>
</dbReference>
<dbReference type="GO" id="GO:0016491">
    <property type="term" value="F:oxidoreductase activity"/>
    <property type="evidence" value="ECO:0007669"/>
    <property type="project" value="UniProtKB-KW"/>
</dbReference>
<dbReference type="InterPro" id="IPR036812">
    <property type="entry name" value="NAD(P)_OxRdtase_dom_sf"/>
</dbReference>
<dbReference type="EMBL" id="LR727233">
    <property type="protein sequence ID" value="VWO98862.1"/>
    <property type="molecule type" value="Genomic_DNA"/>
</dbReference>
<protein>
    <submittedName>
        <fullName evidence="3">Serine/threonine-protein phosphatase (EC)</fullName>
        <ecNumber evidence="3">3.1.3.16</ecNumber>
    </submittedName>
</protein>
<organism evidence="3">
    <name type="scientific">Ganoderma boninense</name>
    <dbReference type="NCBI Taxonomy" id="34458"/>
    <lineage>
        <taxon>Eukaryota</taxon>
        <taxon>Fungi</taxon>
        <taxon>Dikarya</taxon>
        <taxon>Basidiomycota</taxon>
        <taxon>Agaricomycotina</taxon>
        <taxon>Agaricomycetes</taxon>
        <taxon>Polyporales</taxon>
        <taxon>Polyporaceae</taxon>
        <taxon>Ganoderma</taxon>
    </lineage>
</organism>
<keyword evidence="3" id="KW-0378">Hydrolase</keyword>
<name>A0A5K1JZW0_9APHY</name>
<evidence type="ECO:0000259" key="2">
    <source>
        <dbReference type="Pfam" id="PF00248"/>
    </source>
</evidence>
<dbReference type="AlphaFoldDB" id="A0A5K1JZW0"/>
<dbReference type="InterPro" id="IPR050791">
    <property type="entry name" value="Aldo-Keto_reductase"/>
</dbReference>
<dbReference type="GO" id="GO:0004722">
    <property type="term" value="F:protein serine/threonine phosphatase activity"/>
    <property type="evidence" value="ECO:0007669"/>
    <property type="project" value="UniProtKB-EC"/>
</dbReference>